<dbReference type="InterPro" id="IPR027417">
    <property type="entry name" value="P-loop_NTPase"/>
</dbReference>
<keyword evidence="6" id="KW-1185">Reference proteome</keyword>
<dbReference type="RefSeq" id="WP_006363149.1">
    <property type="nucleotide sequence ID" value="NZ_GG700631.1"/>
</dbReference>
<dbReference type="InterPro" id="IPR003593">
    <property type="entry name" value="AAA+_ATPase"/>
</dbReference>
<dbReference type="Pfam" id="PF00005">
    <property type="entry name" value="ABC_tran"/>
    <property type="match status" value="1"/>
</dbReference>
<evidence type="ECO:0000313" key="5">
    <source>
        <dbReference type="EMBL" id="EEZ60391.1"/>
    </source>
</evidence>
<dbReference type="eggNOG" id="COG1120">
    <property type="taxonomic scope" value="Bacteria"/>
</dbReference>
<dbReference type="PROSITE" id="PS00211">
    <property type="entry name" value="ABC_TRANSPORTER_1"/>
    <property type="match status" value="1"/>
</dbReference>
<proteinExistence type="predicted"/>
<dbReference type="EMBL" id="ACUX02000019">
    <property type="protein sequence ID" value="EEZ60391.1"/>
    <property type="molecule type" value="Genomic_DNA"/>
</dbReference>
<dbReference type="OrthoDB" id="9805514at2"/>
<evidence type="ECO:0000313" key="6">
    <source>
        <dbReference type="Proteomes" id="UP000006001"/>
    </source>
</evidence>
<evidence type="ECO:0000259" key="4">
    <source>
        <dbReference type="PROSITE" id="PS50893"/>
    </source>
</evidence>
<dbReference type="InterPro" id="IPR017871">
    <property type="entry name" value="ABC_transporter-like_CS"/>
</dbReference>
<dbReference type="GeneID" id="85008084"/>
<evidence type="ECO:0000256" key="3">
    <source>
        <dbReference type="ARBA" id="ARBA00022840"/>
    </source>
</evidence>
<dbReference type="PROSITE" id="PS50893">
    <property type="entry name" value="ABC_TRANSPORTER_2"/>
    <property type="match status" value="1"/>
</dbReference>
<dbReference type="STRING" id="649764.HMPREF0762_01868"/>
<name>D0WJ43_SLAES</name>
<dbReference type="InterPro" id="IPR050153">
    <property type="entry name" value="Metal_Ion_Import_ABC"/>
</dbReference>
<comment type="caution">
    <text evidence="5">The sequence shown here is derived from an EMBL/GenBank/DDBJ whole genome shotgun (WGS) entry which is preliminary data.</text>
</comment>
<sequence length="261" mass="28310">MAPLIEVQDLAFRYSNRRGDVFRNVSFAVEKGEMLTLLGPNGAGKSTLLNCIAGLATPTGGYVNVNRRPVCDCSARELAAHIGYVRQHIAVTYGYTVREYLVMGAAPRIGMFAVPKEEDYERVESTIAELDLKKLADRTVSHLSGGERQRVAVARAIVQDPEAILFDEPTSALDFGNQIRVLRTCKELTERGYAVVMTTHNPDQPILLGGKVALLNADGTLAVGDAATTLTSARLSELYGTELHLAYVDAVDRIACVSGRL</sequence>
<dbReference type="GO" id="GO:0005524">
    <property type="term" value="F:ATP binding"/>
    <property type="evidence" value="ECO:0007669"/>
    <property type="project" value="UniProtKB-KW"/>
</dbReference>
<accession>D0WJ43</accession>
<dbReference type="FunFam" id="3.40.50.300:FF:000134">
    <property type="entry name" value="Iron-enterobactin ABC transporter ATP-binding protein"/>
    <property type="match status" value="1"/>
</dbReference>
<keyword evidence="3 5" id="KW-0067">ATP-binding</keyword>
<keyword evidence="1" id="KW-0813">Transport</keyword>
<dbReference type="Gene3D" id="3.40.50.300">
    <property type="entry name" value="P-loop containing nucleotide triphosphate hydrolases"/>
    <property type="match status" value="1"/>
</dbReference>
<dbReference type="AlphaFoldDB" id="D0WJ43"/>
<organism evidence="5 6">
    <name type="scientific">Slackia exigua (strain ATCC 700122 / DSM 15923 / CIP 105133 / JCM 11022 / KCTC 5966 / S-7)</name>
    <dbReference type="NCBI Taxonomy" id="649764"/>
    <lineage>
        <taxon>Bacteria</taxon>
        <taxon>Bacillati</taxon>
        <taxon>Actinomycetota</taxon>
        <taxon>Coriobacteriia</taxon>
        <taxon>Eggerthellales</taxon>
        <taxon>Eggerthellaceae</taxon>
        <taxon>Slackia</taxon>
    </lineage>
</organism>
<evidence type="ECO:0000256" key="1">
    <source>
        <dbReference type="ARBA" id="ARBA00022448"/>
    </source>
</evidence>
<keyword evidence="2" id="KW-0547">Nucleotide-binding</keyword>
<evidence type="ECO:0000256" key="2">
    <source>
        <dbReference type="ARBA" id="ARBA00022741"/>
    </source>
</evidence>
<dbReference type="SUPFAM" id="SSF52540">
    <property type="entry name" value="P-loop containing nucleoside triphosphate hydrolases"/>
    <property type="match status" value="1"/>
</dbReference>
<dbReference type="SMART" id="SM00382">
    <property type="entry name" value="AAA"/>
    <property type="match status" value="1"/>
</dbReference>
<protein>
    <submittedName>
        <fullName evidence="5">ABC transporter, ATP-binding protein</fullName>
    </submittedName>
</protein>
<gene>
    <name evidence="5" type="ORF">HMPREF0762_01868</name>
</gene>
<dbReference type="PANTHER" id="PTHR42734:SF19">
    <property type="entry name" value="IRON COMPOUNDS ABC TRANSPORTER, ATP-BINDING PROTEIN"/>
    <property type="match status" value="1"/>
</dbReference>
<dbReference type="HOGENOM" id="CLU_000604_1_11_11"/>
<dbReference type="InterPro" id="IPR003439">
    <property type="entry name" value="ABC_transporter-like_ATP-bd"/>
</dbReference>
<dbReference type="Proteomes" id="UP000006001">
    <property type="component" value="Unassembled WGS sequence"/>
</dbReference>
<dbReference type="PANTHER" id="PTHR42734">
    <property type="entry name" value="METAL TRANSPORT SYSTEM ATP-BINDING PROTEIN TM_0124-RELATED"/>
    <property type="match status" value="1"/>
</dbReference>
<dbReference type="GO" id="GO:0016887">
    <property type="term" value="F:ATP hydrolysis activity"/>
    <property type="evidence" value="ECO:0007669"/>
    <property type="project" value="InterPro"/>
</dbReference>
<feature type="domain" description="ABC transporter" evidence="4">
    <location>
        <begin position="5"/>
        <end position="242"/>
    </location>
</feature>
<reference evidence="5" key="1">
    <citation type="submission" date="2009-10" db="EMBL/GenBank/DDBJ databases">
        <authorList>
            <person name="Weinstock G."/>
            <person name="Sodergren E."/>
            <person name="Clifton S."/>
            <person name="Fulton L."/>
            <person name="Fulton B."/>
            <person name="Courtney L."/>
            <person name="Fronick C."/>
            <person name="Harrison M."/>
            <person name="Strong C."/>
            <person name="Farmer C."/>
            <person name="Delahaunty K."/>
            <person name="Markovic C."/>
            <person name="Hall O."/>
            <person name="Minx P."/>
            <person name="Tomlinson C."/>
            <person name="Mitreva M."/>
            <person name="Nelson J."/>
            <person name="Hou S."/>
            <person name="Wollam A."/>
            <person name="Pepin K.H."/>
            <person name="Johnson M."/>
            <person name="Bhonagiri V."/>
            <person name="Nash W.E."/>
            <person name="Warren W."/>
            <person name="Chinwalla A."/>
            <person name="Mardis E.R."/>
            <person name="Wilson R.K."/>
        </authorList>
    </citation>
    <scope>NUCLEOTIDE SEQUENCE [LARGE SCALE GENOMIC DNA]</scope>
    <source>
        <strain evidence="5">ATCC 700122</strain>
    </source>
</reference>